<feature type="transmembrane region" description="Helical" evidence="12">
    <location>
        <begin position="46"/>
        <end position="65"/>
    </location>
</feature>
<dbReference type="Pfam" id="PF03083">
    <property type="entry name" value="MtN3_slv"/>
    <property type="match status" value="2"/>
</dbReference>
<dbReference type="GO" id="GO:0051119">
    <property type="term" value="F:sugar transmembrane transporter activity"/>
    <property type="evidence" value="ECO:0007669"/>
    <property type="project" value="InterPro"/>
</dbReference>
<dbReference type="OrthoDB" id="409725at2759"/>
<evidence type="ECO:0000313" key="13">
    <source>
        <dbReference type="EMBL" id="RDY00691.1"/>
    </source>
</evidence>
<evidence type="ECO:0000256" key="1">
    <source>
        <dbReference type="ARBA" id="ARBA00004651"/>
    </source>
</evidence>
<dbReference type="InterPro" id="IPR004316">
    <property type="entry name" value="SWEET_rpt"/>
</dbReference>
<proteinExistence type="inferred from homology"/>
<evidence type="ECO:0000256" key="12">
    <source>
        <dbReference type="RuleBase" id="RU910715"/>
    </source>
</evidence>
<dbReference type="GO" id="GO:0000139">
    <property type="term" value="C:Golgi membrane"/>
    <property type="evidence" value="ECO:0007669"/>
    <property type="project" value="UniProtKB-SubCell"/>
</dbReference>
<comment type="similarity">
    <text evidence="3 12">Belongs to the SWEET sugar transporter family.</text>
</comment>
<evidence type="ECO:0000313" key="14">
    <source>
        <dbReference type="Proteomes" id="UP000257109"/>
    </source>
</evidence>
<comment type="function">
    <text evidence="12">Mediates both low-affinity uptake and efflux of sugar across the membrane.</text>
</comment>
<evidence type="ECO:0000256" key="8">
    <source>
        <dbReference type="ARBA" id="ARBA00022737"/>
    </source>
</evidence>
<gene>
    <name evidence="13" type="primary">SWEET5</name>
    <name evidence="13" type="ORF">CR513_16094</name>
</gene>
<reference evidence="13" key="1">
    <citation type="submission" date="2018-05" db="EMBL/GenBank/DDBJ databases">
        <title>Draft genome of Mucuna pruriens seed.</title>
        <authorList>
            <person name="Nnadi N.E."/>
            <person name="Vos R."/>
            <person name="Hasami M.H."/>
            <person name="Devisetty U.K."/>
            <person name="Aguiy J.C."/>
        </authorList>
    </citation>
    <scope>NUCLEOTIDE SEQUENCE [LARGE SCALE GENOMIC DNA]</scope>
    <source>
        <strain evidence="13">JCA_2017</strain>
    </source>
</reference>
<keyword evidence="5" id="KW-1003">Cell membrane</keyword>
<keyword evidence="8" id="KW-0677">Repeat</keyword>
<feature type="transmembrane region" description="Helical" evidence="12">
    <location>
        <begin position="206"/>
        <end position="225"/>
    </location>
</feature>
<evidence type="ECO:0000256" key="3">
    <source>
        <dbReference type="ARBA" id="ARBA00007809"/>
    </source>
</evidence>
<evidence type="ECO:0000256" key="2">
    <source>
        <dbReference type="ARBA" id="ARBA00004653"/>
    </source>
</evidence>
<feature type="transmembrane region" description="Helical" evidence="12">
    <location>
        <begin position="231"/>
        <end position="252"/>
    </location>
</feature>
<keyword evidence="14" id="KW-1185">Reference proteome</keyword>
<dbReference type="InterPro" id="IPR047664">
    <property type="entry name" value="SWEET"/>
</dbReference>
<evidence type="ECO:0000256" key="6">
    <source>
        <dbReference type="ARBA" id="ARBA00022597"/>
    </source>
</evidence>
<keyword evidence="4 12" id="KW-0813">Transport</keyword>
<dbReference type="PANTHER" id="PTHR10791:SF159">
    <property type="entry name" value="BIDIRECTIONAL SUGAR TRANSPORTER SWEET5"/>
    <property type="match status" value="1"/>
</dbReference>
<comment type="subcellular location">
    <subcellularLocation>
        <location evidence="1">Cell membrane</location>
        <topology evidence="1">Multi-pass membrane protein</topology>
    </subcellularLocation>
    <subcellularLocation>
        <location evidence="2">Golgi apparatus membrane</location>
        <topology evidence="2">Multi-pass membrane protein</topology>
    </subcellularLocation>
</comment>
<evidence type="ECO:0000256" key="4">
    <source>
        <dbReference type="ARBA" id="ARBA00022448"/>
    </source>
</evidence>
<feature type="transmembrane region" description="Helical" evidence="12">
    <location>
        <begin position="77"/>
        <end position="96"/>
    </location>
</feature>
<organism evidence="13 14">
    <name type="scientific">Mucuna pruriens</name>
    <name type="common">Velvet bean</name>
    <name type="synonym">Dolichos pruriens</name>
    <dbReference type="NCBI Taxonomy" id="157652"/>
    <lineage>
        <taxon>Eukaryota</taxon>
        <taxon>Viridiplantae</taxon>
        <taxon>Streptophyta</taxon>
        <taxon>Embryophyta</taxon>
        <taxon>Tracheophyta</taxon>
        <taxon>Spermatophyta</taxon>
        <taxon>Magnoliopsida</taxon>
        <taxon>eudicotyledons</taxon>
        <taxon>Gunneridae</taxon>
        <taxon>Pentapetalae</taxon>
        <taxon>rosids</taxon>
        <taxon>fabids</taxon>
        <taxon>Fabales</taxon>
        <taxon>Fabaceae</taxon>
        <taxon>Papilionoideae</taxon>
        <taxon>50 kb inversion clade</taxon>
        <taxon>NPAAA clade</taxon>
        <taxon>indigoferoid/millettioid clade</taxon>
        <taxon>Phaseoleae</taxon>
        <taxon>Mucuna</taxon>
    </lineage>
</organism>
<feature type="transmembrane region" description="Helical" evidence="12">
    <location>
        <begin position="166"/>
        <end position="185"/>
    </location>
</feature>
<keyword evidence="7 12" id="KW-0812">Transmembrane</keyword>
<dbReference type="FunFam" id="1.20.1280.290:FF:000001">
    <property type="entry name" value="Bidirectional sugar transporter SWEET"/>
    <property type="match status" value="1"/>
</dbReference>
<evidence type="ECO:0000256" key="7">
    <source>
        <dbReference type="ARBA" id="ARBA00022692"/>
    </source>
</evidence>
<keyword evidence="6 12" id="KW-0762">Sugar transport</keyword>
<name>A0A371HD18_MUCPR</name>
<dbReference type="FunFam" id="1.20.1280.290:FF:000004">
    <property type="entry name" value="Sugar transporter SWEET"/>
    <property type="match status" value="1"/>
</dbReference>
<keyword evidence="9 12" id="KW-1133">Transmembrane helix</keyword>
<sequence length="286" mass="33025">MVNVGAIRTAIGIIGNVISFGLFMSPVPTFIAIWKAKSVQDFRPDPYIATILNCAMWTFYGMPFVSEDNVLVITINAFGFFLEIFYTLIFFIYSTWSKRKKILLVVLAELIFIALVVFLVMTFVHSQKQREVIVGPICIVFNILMYCSPLTVMYPISVLVYNKYTYFFSLSVLLFNFALCFFFNFDPNKKEQRQVIKSKSVKYMPFLLSLTNFFNGAVWTTYAVLKWDLFVMIPNSLGTLSGLTQLILYAVYYRTTNWEPTPSRYQQVTAQENKVYLGYFSLVVKS</sequence>
<evidence type="ECO:0000256" key="5">
    <source>
        <dbReference type="ARBA" id="ARBA00022475"/>
    </source>
</evidence>
<feature type="non-terminal residue" evidence="13">
    <location>
        <position position="286"/>
    </location>
</feature>
<dbReference type="GO" id="GO:0005886">
    <property type="term" value="C:plasma membrane"/>
    <property type="evidence" value="ECO:0007669"/>
    <property type="project" value="UniProtKB-SubCell"/>
</dbReference>
<evidence type="ECO:0000256" key="11">
    <source>
        <dbReference type="ARBA" id="ARBA00023136"/>
    </source>
</evidence>
<dbReference type="EMBL" id="QJKJ01002932">
    <property type="protein sequence ID" value="RDY00691.1"/>
    <property type="molecule type" value="Genomic_DNA"/>
</dbReference>
<comment type="caution">
    <text evidence="12">Lacks conserved residue(s) required for the propagation of feature annotation.</text>
</comment>
<dbReference type="Proteomes" id="UP000257109">
    <property type="component" value="Unassembled WGS sequence"/>
</dbReference>
<protein>
    <recommendedName>
        <fullName evidence="12">Bidirectional sugar transporter SWEET</fullName>
    </recommendedName>
</protein>
<feature type="transmembrane region" description="Helical" evidence="12">
    <location>
        <begin position="12"/>
        <end position="34"/>
    </location>
</feature>
<dbReference type="Gene3D" id="1.20.1280.290">
    <property type="match status" value="2"/>
</dbReference>
<comment type="caution">
    <text evidence="13">The sequence shown here is derived from an EMBL/GenBank/DDBJ whole genome shotgun (WGS) entry which is preliminary data.</text>
</comment>
<evidence type="ECO:0000256" key="10">
    <source>
        <dbReference type="ARBA" id="ARBA00023034"/>
    </source>
</evidence>
<accession>A0A371HD18</accession>
<dbReference type="PANTHER" id="PTHR10791">
    <property type="entry name" value="RAG1-ACTIVATING PROTEIN 1"/>
    <property type="match status" value="1"/>
</dbReference>
<dbReference type="AlphaFoldDB" id="A0A371HD18"/>
<dbReference type="STRING" id="157652.A0A371HD18"/>
<feature type="transmembrane region" description="Helical" evidence="12">
    <location>
        <begin position="132"/>
        <end position="154"/>
    </location>
</feature>
<keyword evidence="11 12" id="KW-0472">Membrane</keyword>
<evidence type="ECO:0000256" key="9">
    <source>
        <dbReference type="ARBA" id="ARBA00022989"/>
    </source>
</evidence>
<feature type="transmembrane region" description="Helical" evidence="12">
    <location>
        <begin position="102"/>
        <end position="125"/>
    </location>
</feature>
<keyword evidence="10" id="KW-0333">Golgi apparatus</keyword>